<evidence type="ECO:0000259" key="6">
    <source>
        <dbReference type="Pfam" id="PF03828"/>
    </source>
</evidence>
<dbReference type="Gene3D" id="1.10.1410.10">
    <property type="match status" value="1"/>
</dbReference>
<evidence type="ECO:0000256" key="3">
    <source>
        <dbReference type="ARBA" id="ARBA00022679"/>
    </source>
</evidence>
<dbReference type="Proteomes" id="UP000807504">
    <property type="component" value="Unassembled WGS sequence"/>
</dbReference>
<dbReference type="AlphaFoldDB" id="A0A8T0G0Y0"/>
<accession>A0A8T0G0Y0</accession>
<dbReference type="InterPro" id="IPR043519">
    <property type="entry name" value="NT_sf"/>
</dbReference>
<feature type="domain" description="PAP-associated" evidence="6">
    <location>
        <begin position="363"/>
        <end position="418"/>
    </location>
</feature>
<dbReference type="GO" id="GO:0046872">
    <property type="term" value="F:metal ion binding"/>
    <property type="evidence" value="ECO:0007669"/>
    <property type="project" value="UniProtKB-KW"/>
</dbReference>
<feature type="domain" description="Poly(A) RNA polymerase mitochondrial-like central palm" evidence="7">
    <location>
        <begin position="108"/>
        <end position="272"/>
    </location>
</feature>
<dbReference type="SUPFAM" id="SSF81301">
    <property type="entry name" value="Nucleotidyltransferase"/>
    <property type="match status" value="1"/>
</dbReference>
<proteinExistence type="predicted"/>
<dbReference type="Pfam" id="PF03828">
    <property type="entry name" value="PAP_assoc"/>
    <property type="match status" value="1"/>
</dbReference>
<comment type="caution">
    <text evidence="8">The sequence shown here is derived from an EMBL/GenBank/DDBJ whole genome shotgun (WGS) entry which is preliminary data.</text>
</comment>
<protein>
    <submittedName>
        <fullName evidence="8">Poly(A) RNA polymerase like protein</fullName>
    </submittedName>
</protein>
<evidence type="ECO:0000256" key="4">
    <source>
        <dbReference type="ARBA" id="ARBA00022723"/>
    </source>
</evidence>
<reference evidence="8" key="1">
    <citation type="journal article" date="2020" name="bioRxiv">
        <title>Chromosome-level reference genome of the European wasp spider Argiope bruennichi: a resource for studies on range expansion and evolutionary adaptation.</title>
        <authorList>
            <person name="Sheffer M.M."/>
            <person name="Hoppe A."/>
            <person name="Krehenwinkel H."/>
            <person name="Uhl G."/>
            <person name="Kuss A.W."/>
            <person name="Jensen L."/>
            <person name="Jensen C."/>
            <person name="Gillespie R.G."/>
            <person name="Hoff K.J."/>
            <person name="Prost S."/>
        </authorList>
    </citation>
    <scope>NUCLEOTIDE SEQUENCE</scope>
</reference>
<dbReference type="PANTHER" id="PTHR12271:SF127">
    <property type="entry name" value="SPECKLE TARGETED PIP5K1A-REGULATED POLY(A) POLYMERASE"/>
    <property type="match status" value="1"/>
</dbReference>
<evidence type="ECO:0000313" key="9">
    <source>
        <dbReference type="Proteomes" id="UP000807504"/>
    </source>
</evidence>
<dbReference type="GO" id="GO:1990817">
    <property type="term" value="F:poly(A) RNA polymerase activity"/>
    <property type="evidence" value="ECO:0007669"/>
    <property type="project" value="TreeGrafter"/>
</dbReference>
<evidence type="ECO:0000259" key="7">
    <source>
        <dbReference type="Pfam" id="PF22600"/>
    </source>
</evidence>
<organism evidence="8 9">
    <name type="scientific">Argiope bruennichi</name>
    <name type="common">Wasp spider</name>
    <name type="synonym">Aranea bruennichi</name>
    <dbReference type="NCBI Taxonomy" id="94029"/>
    <lineage>
        <taxon>Eukaryota</taxon>
        <taxon>Metazoa</taxon>
        <taxon>Ecdysozoa</taxon>
        <taxon>Arthropoda</taxon>
        <taxon>Chelicerata</taxon>
        <taxon>Arachnida</taxon>
        <taxon>Araneae</taxon>
        <taxon>Araneomorphae</taxon>
        <taxon>Entelegynae</taxon>
        <taxon>Araneoidea</taxon>
        <taxon>Araneidae</taxon>
        <taxon>Argiope</taxon>
    </lineage>
</organism>
<gene>
    <name evidence="8" type="ORF">HNY73_000926</name>
</gene>
<dbReference type="GO" id="GO:0031123">
    <property type="term" value="P:RNA 3'-end processing"/>
    <property type="evidence" value="ECO:0007669"/>
    <property type="project" value="TreeGrafter"/>
</dbReference>
<dbReference type="PANTHER" id="PTHR12271">
    <property type="entry name" value="POLY A POLYMERASE CID PAP -RELATED"/>
    <property type="match status" value="1"/>
</dbReference>
<dbReference type="Pfam" id="PF22600">
    <property type="entry name" value="MTPAP-like_central"/>
    <property type="match status" value="1"/>
</dbReference>
<keyword evidence="3" id="KW-0808">Transferase</keyword>
<name>A0A8T0G0Y0_ARGBR</name>
<evidence type="ECO:0000256" key="5">
    <source>
        <dbReference type="ARBA" id="ARBA00022842"/>
    </source>
</evidence>
<keyword evidence="5" id="KW-0460">Magnesium</keyword>
<keyword evidence="9" id="KW-1185">Reference proteome</keyword>
<dbReference type="SUPFAM" id="SSF81631">
    <property type="entry name" value="PAP/OAS1 substrate-binding domain"/>
    <property type="match status" value="1"/>
</dbReference>
<comment type="cofactor">
    <cofactor evidence="2">
        <name>Mg(2+)</name>
        <dbReference type="ChEBI" id="CHEBI:18420"/>
    </cofactor>
</comment>
<evidence type="ECO:0000313" key="8">
    <source>
        <dbReference type="EMBL" id="KAF8796566.1"/>
    </source>
</evidence>
<keyword evidence="4" id="KW-0479">Metal-binding</keyword>
<evidence type="ECO:0000256" key="1">
    <source>
        <dbReference type="ARBA" id="ARBA00001936"/>
    </source>
</evidence>
<dbReference type="InterPro" id="IPR002058">
    <property type="entry name" value="PAP_assoc"/>
</dbReference>
<reference evidence="8" key="2">
    <citation type="submission" date="2020-06" db="EMBL/GenBank/DDBJ databases">
        <authorList>
            <person name="Sheffer M."/>
        </authorList>
    </citation>
    <scope>NUCLEOTIDE SEQUENCE</scope>
</reference>
<dbReference type="InterPro" id="IPR054708">
    <property type="entry name" value="MTPAP-like_central"/>
</dbReference>
<dbReference type="Gene3D" id="3.30.460.10">
    <property type="entry name" value="Beta Polymerase, domain 2"/>
    <property type="match status" value="1"/>
</dbReference>
<dbReference type="EMBL" id="JABXBU010000001">
    <property type="protein sequence ID" value="KAF8796566.1"/>
    <property type="molecule type" value="Genomic_DNA"/>
</dbReference>
<sequence length="703" mass="81274">MNMQKCLCSLTRKYTKLVPHAFGNKSHLRTYTFLRAEKKKFLRMRSSLSMTICPSAGLQTDLSAVKDEDVSKNNSSIHHQNYKFEDMSFDKPVPHEDLITALYKCKTISEQMKTLASTLSLCQDDVRNRIKFCRALELLFKPFFSDFKIQIFGSTVNGFGFKGCDIDLSFETPAEGKEKNFYIEPPDVPLVSEVTSGKVTPQQISELPPKEQLLFIHNVLLEYYRESEDAPIFINAHVPLVRFHHDKFGLKCDLTFKNKVAFANTKLLYLYHKLDNRVAPLMMTIRYWAKHLDIIGKGLMFNSYTISLMIIFFLQTRSPPILPSAESIIAWNDSFIADDMDDKSFLDILEKIPPSKNEQPLDELLKEFFFFYLYFDFTRVICPMTAKAVPRKEFFSRSENSYFKMNTLCVQDPMCLSHNVAELVDHKYCRKLACELLVACNIFLNEDTLKPSTSAWGLISMLDTPQNYSFKRLTTSKTVSLSVPLLTKSIDGLIPESERMSTTADTLLKILDYAFLFSYRRLKTSEYLNLLKKLDELILKHKRQSEAAAKAKLEMQQIRQSLNKNKSDSVIDINIDSVNKNEAEESMLEQFQKFNAENQLIFCAELKASKNIWQGRDLVQLDTVYDSKNILEKEHLISSLTAKLNDKREKTEPYLFLCECHAAKDKPKTLVLNFKPCKKLNFNPMLSTFLKQYIPYIMKKISE</sequence>
<comment type="cofactor">
    <cofactor evidence="1">
        <name>Mn(2+)</name>
        <dbReference type="ChEBI" id="CHEBI:29035"/>
    </cofactor>
</comment>
<dbReference type="CDD" id="cd05402">
    <property type="entry name" value="NT_PAP_TUTase"/>
    <property type="match status" value="1"/>
</dbReference>
<evidence type="ECO:0000256" key="2">
    <source>
        <dbReference type="ARBA" id="ARBA00001946"/>
    </source>
</evidence>